<keyword evidence="1" id="KW-0732">Signal</keyword>
<dbReference type="SUPFAM" id="SSF48435">
    <property type="entry name" value="Bacterial muramidases"/>
    <property type="match status" value="1"/>
</dbReference>
<organism evidence="3 4">
    <name type="scientific">Candidatus Viridilinea mediisalina</name>
    <dbReference type="NCBI Taxonomy" id="2024553"/>
    <lineage>
        <taxon>Bacteria</taxon>
        <taxon>Bacillati</taxon>
        <taxon>Chloroflexota</taxon>
        <taxon>Chloroflexia</taxon>
        <taxon>Chloroflexales</taxon>
        <taxon>Chloroflexineae</taxon>
        <taxon>Oscillochloridaceae</taxon>
        <taxon>Candidatus Viridilinea</taxon>
    </lineage>
</organism>
<dbReference type="GO" id="GO:0042597">
    <property type="term" value="C:periplasmic space"/>
    <property type="evidence" value="ECO:0007669"/>
    <property type="project" value="InterPro"/>
</dbReference>
<comment type="caution">
    <text evidence="3">The sequence shown here is derived from an EMBL/GenBank/DDBJ whole genome shotgun (WGS) entry which is preliminary data.</text>
</comment>
<dbReference type="Pfam" id="PF01464">
    <property type="entry name" value="SLT"/>
    <property type="match status" value="1"/>
</dbReference>
<dbReference type="InterPro" id="IPR023346">
    <property type="entry name" value="Lysozyme-like_dom_sf"/>
</dbReference>
<evidence type="ECO:0000259" key="2">
    <source>
        <dbReference type="Pfam" id="PF01464"/>
    </source>
</evidence>
<feature type="domain" description="Transglycosylase SLT" evidence="2">
    <location>
        <begin position="438"/>
        <end position="545"/>
    </location>
</feature>
<accession>A0A2A6RF46</accession>
<dbReference type="Gene3D" id="1.10.530.10">
    <property type="match status" value="1"/>
</dbReference>
<protein>
    <recommendedName>
        <fullName evidence="2">Transglycosylase SLT domain-containing protein</fullName>
    </recommendedName>
</protein>
<dbReference type="CDD" id="cd13401">
    <property type="entry name" value="Slt70-like"/>
    <property type="match status" value="1"/>
</dbReference>
<proteinExistence type="predicted"/>
<feature type="non-terminal residue" evidence="3">
    <location>
        <position position="1"/>
    </location>
</feature>
<name>A0A2A6RF46_9CHLR</name>
<dbReference type="GO" id="GO:0004553">
    <property type="term" value="F:hydrolase activity, hydrolyzing O-glycosyl compounds"/>
    <property type="evidence" value="ECO:0007669"/>
    <property type="project" value="InterPro"/>
</dbReference>
<gene>
    <name evidence="3" type="ORF">CJ255_18885</name>
</gene>
<dbReference type="InterPro" id="IPR011990">
    <property type="entry name" value="TPR-like_helical_dom_sf"/>
</dbReference>
<dbReference type="SUPFAM" id="SSF48452">
    <property type="entry name" value="TPR-like"/>
    <property type="match status" value="1"/>
</dbReference>
<dbReference type="AlphaFoldDB" id="A0A2A6RF46"/>
<dbReference type="Proteomes" id="UP000220527">
    <property type="component" value="Unassembled WGS sequence"/>
</dbReference>
<dbReference type="EMBL" id="NQWI01000135">
    <property type="protein sequence ID" value="PDW01498.1"/>
    <property type="molecule type" value="Genomic_DNA"/>
</dbReference>
<evidence type="ECO:0000313" key="3">
    <source>
        <dbReference type="EMBL" id="PDW01498.1"/>
    </source>
</evidence>
<dbReference type="RefSeq" id="WP_097645649.1">
    <property type="nucleotide sequence ID" value="NZ_NQWI01000135.1"/>
</dbReference>
<dbReference type="PANTHER" id="PTHR37423">
    <property type="entry name" value="SOLUBLE LYTIC MUREIN TRANSGLYCOSYLASE-RELATED"/>
    <property type="match status" value="1"/>
</dbReference>
<dbReference type="Gene3D" id="1.25.40.10">
    <property type="entry name" value="Tetratricopeptide repeat domain"/>
    <property type="match status" value="1"/>
</dbReference>
<dbReference type="PANTHER" id="PTHR37423:SF5">
    <property type="entry name" value="SOLUBLE LYTIC MUREIN TRANSGLYCOSYLASE"/>
    <property type="match status" value="1"/>
</dbReference>
<evidence type="ECO:0000313" key="4">
    <source>
        <dbReference type="Proteomes" id="UP000220527"/>
    </source>
</evidence>
<dbReference type="OrthoDB" id="9815002at2"/>
<keyword evidence="4" id="KW-1185">Reference proteome</keyword>
<dbReference type="InterPro" id="IPR008258">
    <property type="entry name" value="Transglycosylase_SLT_dom_1"/>
</dbReference>
<dbReference type="SUPFAM" id="SSF53955">
    <property type="entry name" value="Lysozyme-like"/>
    <property type="match status" value="1"/>
</dbReference>
<dbReference type="InterPro" id="IPR008939">
    <property type="entry name" value="Lytic_TGlycosylase_superhlx_U"/>
</dbReference>
<reference evidence="4" key="1">
    <citation type="submission" date="2017-08" db="EMBL/GenBank/DDBJ databases">
        <authorList>
            <person name="Grouzdev D.S."/>
            <person name="Gaisin V.A."/>
            <person name="Rysina M.S."/>
            <person name="Gorlenko V.M."/>
        </authorList>
    </citation>
    <scope>NUCLEOTIDE SEQUENCE [LARGE SCALE GENOMIC DNA]</scope>
    <source>
        <strain evidence="4">Kir15-3F</strain>
    </source>
</reference>
<evidence type="ECO:0000256" key="1">
    <source>
        <dbReference type="ARBA" id="ARBA00022729"/>
    </source>
</evidence>
<sequence>ALHVAAGRATEALALYDELLDLAQLPNYRARILAEAASLAQNHGADAQAQAWWQMLVTEEALEATPQAVQALDQLQANGATPVDPLRAGLIYVANERWDAALEQLALALEATDDAEQRAELLRHQGLALRAQGDFASALTLLAEAGALVPDASVGRQAQLDWVQTLGQSGATQDAIQGYIEFAASYGDDPRAPVALDRAVQLYERIGDSAGAQRTRIALGERFATSSEGQAALHRVAMQQLGEGQPVAARVFWQALAEANQGAVRARGAFWAGRAAREAGDEQAARELFLAAQAAAPSSYEGARAAEELGGPQQGSIALDAPISAAQWAELEEWVASWATDAAAATPDVTLELSVERAALLEAVGLQREAMAVWRHALDEHPDPQGRFALARAAHADGATYPALLAAERLARQAPSGSAAPPLALQRLRFPTPYPELVVRASQAYNIDPRLFYALMRQESLFNPGATSWVGARGLGQVMPATGSGIAQDLGVSDFVLDDLYRPAVSIRFGTFYLSQRIRDMQGSIHAGLAAYNGGLGNAQRWAGGSSVSDPDLYSERIDFPETYGYVRAVYGFWGYYQSIYQAGLGEE</sequence>